<reference evidence="1 2" key="1">
    <citation type="submission" date="2023-07" db="EMBL/GenBank/DDBJ databases">
        <authorList>
            <person name="Lian W.-H."/>
        </authorList>
    </citation>
    <scope>NUCLEOTIDE SEQUENCE [LARGE SCALE GENOMIC DNA]</scope>
    <source>
        <strain evidence="1 2">SYSU DXS3180</strain>
    </source>
</reference>
<keyword evidence="2" id="KW-1185">Reference proteome</keyword>
<dbReference type="InterPro" id="IPR005358">
    <property type="entry name" value="Puta_zinc/iron-chelating_dom"/>
</dbReference>
<evidence type="ECO:0000313" key="2">
    <source>
        <dbReference type="Proteomes" id="UP001560573"/>
    </source>
</evidence>
<evidence type="ECO:0000313" key="1">
    <source>
        <dbReference type="EMBL" id="MEX6687109.1"/>
    </source>
</evidence>
<comment type="caution">
    <text evidence="1">The sequence shown here is derived from an EMBL/GenBank/DDBJ whole genome shotgun (WGS) entry which is preliminary data.</text>
</comment>
<organism evidence="1 2">
    <name type="scientific">Danxiaibacter flavus</name>
    <dbReference type="NCBI Taxonomy" id="3049108"/>
    <lineage>
        <taxon>Bacteria</taxon>
        <taxon>Pseudomonadati</taxon>
        <taxon>Bacteroidota</taxon>
        <taxon>Chitinophagia</taxon>
        <taxon>Chitinophagales</taxon>
        <taxon>Chitinophagaceae</taxon>
        <taxon>Danxiaibacter</taxon>
    </lineage>
</organism>
<accession>A0ABV3ZFE4</accession>
<name>A0ABV3ZFE4_9BACT</name>
<gene>
    <name evidence="1" type="ORF">QTN47_06365</name>
</gene>
<sequence length="166" mass="19223">MVETNLQVIGAMAEVRETENAQFKDFLKRQDAEAVDALVFELNKKIEAQVDCTKCGNCCRTLMINVEQKEADDLQEFLGVSKDEFETKYVEKGESGMMVINTIPCHFLSENKCTVYEHRFADCRNFPNLHLPGFNKRLFATFMHYGRCPIIYNVVEELKREYSDTL</sequence>
<dbReference type="Proteomes" id="UP001560573">
    <property type="component" value="Unassembled WGS sequence"/>
</dbReference>
<dbReference type="RefSeq" id="WP_369328513.1">
    <property type="nucleotide sequence ID" value="NZ_JAULBC010000002.1"/>
</dbReference>
<dbReference type="Pfam" id="PF03692">
    <property type="entry name" value="CxxCxxCC"/>
    <property type="match status" value="1"/>
</dbReference>
<dbReference type="EMBL" id="JAULBC010000002">
    <property type="protein sequence ID" value="MEX6687109.1"/>
    <property type="molecule type" value="Genomic_DNA"/>
</dbReference>
<proteinExistence type="predicted"/>
<protein>
    <submittedName>
        <fullName evidence="1">YkgJ family cysteine cluster protein</fullName>
    </submittedName>
</protein>